<proteinExistence type="predicted"/>
<protein>
    <submittedName>
        <fullName evidence="2">Uncharacterized protein</fullName>
    </submittedName>
</protein>
<comment type="caution">
    <text evidence="2">The sequence shown here is derived from an EMBL/GenBank/DDBJ whole genome shotgun (WGS) entry which is preliminary data.</text>
</comment>
<feature type="compositionally biased region" description="Polar residues" evidence="1">
    <location>
        <begin position="1"/>
        <end position="10"/>
    </location>
</feature>
<evidence type="ECO:0000256" key="1">
    <source>
        <dbReference type="SAM" id="MobiDB-lite"/>
    </source>
</evidence>
<keyword evidence="3" id="KW-1185">Reference proteome</keyword>
<evidence type="ECO:0000313" key="2">
    <source>
        <dbReference type="EMBL" id="KRY19147.1"/>
    </source>
</evidence>
<reference evidence="2 3" key="1">
    <citation type="submission" date="2015-01" db="EMBL/GenBank/DDBJ databases">
        <title>Evolution of Trichinella species and genotypes.</title>
        <authorList>
            <person name="Korhonen P.K."/>
            <person name="Edoardo P."/>
            <person name="Giuseppe L.R."/>
            <person name="Gasser R.B."/>
        </authorList>
    </citation>
    <scope>NUCLEOTIDE SEQUENCE [LARGE SCALE GENOMIC DNA]</scope>
    <source>
        <strain evidence="2">ISS2496</strain>
    </source>
</reference>
<gene>
    <name evidence="2" type="ORF">T12_14552</name>
</gene>
<dbReference type="EMBL" id="JYDQ01000039">
    <property type="protein sequence ID" value="KRY19147.1"/>
    <property type="molecule type" value="Genomic_DNA"/>
</dbReference>
<feature type="region of interest" description="Disordered" evidence="1">
    <location>
        <begin position="1"/>
        <end position="20"/>
    </location>
</feature>
<accession>A0A0V1A2N4</accession>
<name>A0A0V1A2N4_9BILA</name>
<dbReference type="AlphaFoldDB" id="A0A0V1A2N4"/>
<evidence type="ECO:0000313" key="3">
    <source>
        <dbReference type="Proteomes" id="UP000054783"/>
    </source>
</evidence>
<dbReference type="Proteomes" id="UP000054783">
    <property type="component" value="Unassembled WGS sequence"/>
</dbReference>
<organism evidence="2 3">
    <name type="scientific">Trichinella patagoniensis</name>
    <dbReference type="NCBI Taxonomy" id="990121"/>
    <lineage>
        <taxon>Eukaryota</taxon>
        <taxon>Metazoa</taxon>
        <taxon>Ecdysozoa</taxon>
        <taxon>Nematoda</taxon>
        <taxon>Enoplea</taxon>
        <taxon>Dorylaimia</taxon>
        <taxon>Trichinellida</taxon>
        <taxon>Trichinellidae</taxon>
        <taxon>Trichinella</taxon>
    </lineage>
</organism>
<sequence length="125" mass="14308">MPNGGSTQTPPLGIRPGKHLHIPPKHIDPPTHSVNGLQNWPVAILTIRINFNKPAQIDLERKHHYNAQNHLDKSTYNMILLSLINPTAILNVKHYIIQILVFFVYNFDNNKKSNQIQKLTFSDDN</sequence>